<accession>A0A2T4MWM7</accession>
<dbReference type="EMBL" id="PZKL01000045">
    <property type="protein sequence ID" value="PTH78988.1"/>
    <property type="molecule type" value="Genomic_DNA"/>
</dbReference>
<reference evidence="1 2" key="1">
    <citation type="submission" date="2018-03" db="EMBL/GenBank/DDBJ databases">
        <title>Aeromonas veronii whole genome sequencing and analysis.</title>
        <authorList>
            <person name="Xie H."/>
            <person name="Liu T."/>
            <person name="Wang K."/>
        </authorList>
    </citation>
    <scope>NUCLEOTIDE SEQUENCE [LARGE SCALE GENOMIC DNA]</scope>
    <source>
        <strain evidence="1 2">XH.VA.1</strain>
    </source>
</reference>
<gene>
    <name evidence="1" type="ORF">DAA48_21350</name>
</gene>
<organism evidence="1 2">
    <name type="scientific">Aeromonas veronii</name>
    <dbReference type="NCBI Taxonomy" id="654"/>
    <lineage>
        <taxon>Bacteria</taxon>
        <taxon>Pseudomonadati</taxon>
        <taxon>Pseudomonadota</taxon>
        <taxon>Gammaproteobacteria</taxon>
        <taxon>Aeromonadales</taxon>
        <taxon>Aeromonadaceae</taxon>
        <taxon>Aeromonas</taxon>
    </lineage>
</organism>
<dbReference type="Proteomes" id="UP000241986">
    <property type="component" value="Unassembled WGS sequence"/>
</dbReference>
<proteinExistence type="predicted"/>
<comment type="caution">
    <text evidence="1">The sequence shown here is derived from an EMBL/GenBank/DDBJ whole genome shotgun (WGS) entry which is preliminary data.</text>
</comment>
<protein>
    <submittedName>
        <fullName evidence="1">Uncharacterized protein</fullName>
    </submittedName>
</protein>
<name>A0A2T4MWM7_AERVE</name>
<sequence length="162" mass="18711">MIDSLTLSIPHPAQEGRVVSITISRPNKRRSLTLVKCEELEEVKSGKRAKVCTYCSSIDMDAKFKDKKHIVINDNKEIVGKYVIYCGASARRSYVTQDGEVLPIRSGLFYYEHYYGEGIKSEDYFQSQMIKHKCYFDTFEQALNFIQELAKNPDSDMFKKDL</sequence>
<dbReference type="AlphaFoldDB" id="A0A2T4MWM7"/>
<evidence type="ECO:0000313" key="2">
    <source>
        <dbReference type="Proteomes" id="UP000241986"/>
    </source>
</evidence>
<evidence type="ECO:0000313" key="1">
    <source>
        <dbReference type="EMBL" id="PTH78988.1"/>
    </source>
</evidence>